<dbReference type="Pfam" id="PF00201">
    <property type="entry name" value="UDPGT"/>
    <property type="match status" value="1"/>
</dbReference>
<evidence type="ECO:0000313" key="1">
    <source>
        <dbReference type="EMBL" id="MVT40455.1"/>
    </source>
</evidence>
<dbReference type="AlphaFoldDB" id="A0A6N8J5B6"/>
<proteinExistence type="predicted"/>
<accession>A0A6N8J5B6</accession>
<dbReference type="GO" id="GO:0008194">
    <property type="term" value="F:UDP-glycosyltransferase activity"/>
    <property type="evidence" value="ECO:0007669"/>
    <property type="project" value="InterPro"/>
</dbReference>
<comment type="caution">
    <text evidence="1">The sequence shown here is derived from an EMBL/GenBank/DDBJ whole genome shotgun (WGS) entry which is preliminary data.</text>
</comment>
<dbReference type="FunFam" id="3.40.50.2000:FF:000072">
    <property type="entry name" value="Glycosyl transferase"/>
    <property type="match status" value="1"/>
</dbReference>
<dbReference type="InterPro" id="IPR002213">
    <property type="entry name" value="UDP_glucos_trans"/>
</dbReference>
<sequence>MMARFAFIVPPLTGHVNPTLSLGAELLQRGHEVGWISLDASLGNRLPQGGQLLLLQYDQNDVEKRDSEQYLDQITKKNVSGIESIKFLYEEVLIPLNRYMFEGITIILDAFKPDVIINDHQLFSGAIAAYKMQIPYATSVTAPAAVKMMEDLPGVHEWEIRQIVALQQELGIPYDRAIVCSEALTMIFTSKDFFGDMSLPPWYKFIGPVIQHRATVTSFNWEKLYHLGDVPRILVSIGTTFDHTYKKEFFQKVIDALGNEPVSVVVVSDPTLFEEWPDNFVVQERIPQLELLPHLDAVVCHGGHNTVCESLSHGLPLVVIPIAYDQSHVAGRVIQVESGVRLNYKRFKAAHLHTAVWEILRNPAYKEAAKRIQFSFEQSGGAVTAANLLEELVQQPAYNQAFYRNRFY</sequence>
<dbReference type="PANTHER" id="PTHR48050:SF13">
    <property type="entry name" value="STEROL 3-BETA-GLUCOSYLTRANSFERASE UGT80A2"/>
    <property type="match status" value="1"/>
</dbReference>
<dbReference type="CDD" id="cd03784">
    <property type="entry name" value="GT1_Gtf-like"/>
    <property type="match status" value="1"/>
</dbReference>
<name>A0A6N8J5B6_9BACT</name>
<dbReference type="InterPro" id="IPR022357">
    <property type="entry name" value="MIP_CS"/>
</dbReference>
<keyword evidence="2" id="KW-1185">Reference proteome</keyword>
<dbReference type="GO" id="GO:0016758">
    <property type="term" value="F:hexosyltransferase activity"/>
    <property type="evidence" value="ECO:0007669"/>
    <property type="project" value="UniProtKB-ARBA"/>
</dbReference>
<dbReference type="Gene3D" id="3.40.50.2000">
    <property type="entry name" value="Glycogen Phosphorylase B"/>
    <property type="match status" value="2"/>
</dbReference>
<gene>
    <name evidence="1" type="ORF">GO495_07665</name>
</gene>
<organism evidence="1 2">
    <name type="scientific">Chitinophaga oryziterrae</name>
    <dbReference type="NCBI Taxonomy" id="1031224"/>
    <lineage>
        <taxon>Bacteria</taxon>
        <taxon>Pseudomonadati</taxon>
        <taxon>Bacteroidota</taxon>
        <taxon>Chitinophagia</taxon>
        <taxon>Chitinophagales</taxon>
        <taxon>Chitinophagaceae</taxon>
        <taxon>Chitinophaga</taxon>
    </lineage>
</organism>
<dbReference type="GO" id="GO:0017000">
    <property type="term" value="P:antibiotic biosynthetic process"/>
    <property type="evidence" value="ECO:0007669"/>
    <property type="project" value="UniProtKB-ARBA"/>
</dbReference>
<keyword evidence="1" id="KW-0808">Transferase</keyword>
<dbReference type="EMBL" id="WRXO01000002">
    <property type="protein sequence ID" value="MVT40455.1"/>
    <property type="molecule type" value="Genomic_DNA"/>
</dbReference>
<protein>
    <submittedName>
        <fullName evidence="1">Glycosyl transferase</fullName>
    </submittedName>
</protein>
<reference evidence="1 2" key="1">
    <citation type="submission" date="2019-12" db="EMBL/GenBank/DDBJ databases">
        <title>The draft genomic sequence of strain Chitinophaga oryziterrae JCM 16595.</title>
        <authorList>
            <person name="Zhang X."/>
        </authorList>
    </citation>
    <scope>NUCLEOTIDE SEQUENCE [LARGE SCALE GENOMIC DNA]</scope>
    <source>
        <strain evidence="1 2">JCM 16595</strain>
    </source>
</reference>
<dbReference type="Proteomes" id="UP000468388">
    <property type="component" value="Unassembled WGS sequence"/>
</dbReference>
<dbReference type="SUPFAM" id="SSF53756">
    <property type="entry name" value="UDP-Glycosyltransferase/glycogen phosphorylase"/>
    <property type="match status" value="1"/>
</dbReference>
<dbReference type="InterPro" id="IPR050426">
    <property type="entry name" value="Glycosyltransferase_28"/>
</dbReference>
<evidence type="ECO:0000313" key="2">
    <source>
        <dbReference type="Proteomes" id="UP000468388"/>
    </source>
</evidence>
<dbReference type="PROSITE" id="PS00221">
    <property type="entry name" value="MIP"/>
    <property type="match status" value="1"/>
</dbReference>
<dbReference type="PANTHER" id="PTHR48050">
    <property type="entry name" value="STEROL 3-BETA-GLUCOSYLTRANSFERASE"/>
    <property type="match status" value="1"/>
</dbReference>